<evidence type="ECO:0000313" key="3">
    <source>
        <dbReference type="Proteomes" id="UP000467841"/>
    </source>
</evidence>
<dbReference type="EMBL" id="CACVBM020001606">
    <property type="protein sequence ID" value="CAA7055047.1"/>
    <property type="molecule type" value="Genomic_DNA"/>
</dbReference>
<feature type="region of interest" description="Disordered" evidence="1">
    <location>
        <begin position="16"/>
        <end position="42"/>
    </location>
</feature>
<dbReference type="Proteomes" id="UP000467841">
    <property type="component" value="Unassembled WGS sequence"/>
</dbReference>
<feature type="compositionally biased region" description="Basic and acidic residues" evidence="1">
    <location>
        <begin position="16"/>
        <end position="37"/>
    </location>
</feature>
<evidence type="ECO:0000256" key="1">
    <source>
        <dbReference type="SAM" id="MobiDB-lite"/>
    </source>
</evidence>
<protein>
    <submittedName>
        <fullName evidence="2">Uncharacterized protein</fullName>
    </submittedName>
</protein>
<gene>
    <name evidence="2" type="ORF">MERR_LOCUS42283</name>
</gene>
<dbReference type="AlphaFoldDB" id="A0A6D2KPP7"/>
<proteinExistence type="predicted"/>
<accession>A0A6D2KPP7</accession>
<reference evidence="2" key="1">
    <citation type="submission" date="2020-01" db="EMBL/GenBank/DDBJ databases">
        <authorList>
            <person name="Mishra B."/>
        </authorList>
    </citation>
    <scope>NUCLEOTIDE SEQUENCE [LARGE SCALE GENOMIC DNA]</scope>
</reference>
<comment type="caution">
    <text evidence="2">The sequence shown here is derived from an EMBL/GenBank/DDBJ whole genome shotgun (WGS) entry which is preliminary data.</text>
</comment>
<organism evidence="2 3">
    <name type="scientific">Microthlaspi erraticum</name>
    <dbReference type="NCBI Taxonomy" id="1685480"/>
    <lineage>
        <taxon>Eukaryota</taxon>
        <taxon>Viridiplantae</taxon>
        <taxon>Streptophyta</taxon>
        <taxon>Embryophyta</taxon>
        <taxon>Tracheophyta</taxon>
        <taxon>Spermatophyta</taxon>
        <taxon>Magnoliopsida</taxon>
        <taxon>eudicotyledons</taxon>
        <taxon>Gunneridae</taxon>
        <taxon>Pentapetalae</taxon>
        <taxon>rosids</taxon>
        <taxon>malvids</taxon>
        <taxon>Brassicales</taxon>
        <taxon>Brassicaceae</taxon>
        <taxon>Coluteocarpeae</taxon>
        <taxon>Microthlaspi</taxon>
    </lineage>
</organism>
<sequence>MDAAYGARHHVLELMAKEQTGGDDRKWTGGRSEQSDVKRRRNRALSIGNRVLEEVAQATRSCEVKAKC</sequence>
<name>A0A6D2KPP7_9BRAS</name>
<keyword evidence="3" id="KW-1185">Reference proteome</keyword>
<evidence type="ECO:0000313" key="2">
    <source>
        <dbReference type="EMBL" id="CAA7055047.1"/>
    </source>
</evidence>